<keyword evidence="1" id="KW-0813">Transport</keyword>
<dbReference type="EMBL" id="JBHSGB010000017">
    <property type="protein sequence ID" value="MFC4656679.1"/>
    <property type="molecule type" value="Genomic_DNA"/>
</dbReference>
<evidence type="ECO:0000256" key="3">
    <source>
        <dbReference type="ARBA" id="ARBA00022679"/>
    </source>
</evidence>
<dbReference type="Gene3D" id="2.70.70.10">
    <property type="entry name" value="Glucose Permease (Domain IIA)"/>
    <property type="match status" value="1"/>
</dbReference>
<comment type="caution">
    <text evidence="5">The sequence shown here is derived from an EMBL/GenBank/DDBJ whole genome shotgun (WGS) entry which is preliminary data.</text>
</comment>
<dbReference type="RefSeq" id="WP_377335968.1">
    <property type="nucleotide sequence ID" value="NZ_JBHSGB010000017.1"/>
</dbReference>
<reference evidence="6" key="1">
    <citation type="journal article" date="2019" name="Int. J. Syst. Evol. Microbiol.">
        <title>The Global Catalogue of Microorganisms (GCM) 10K type strain sequencing project: providing services to taxonomists for standard genome sequencing and annotation.</title>
        <authorList>
            <consortium name="The Broad Institute Genomics Platform"/>
            <consortium name="The Broad Institute Genome Sequencing Center for Infectious Disease"/>
            <person name="Wu L."/>
            <person name="Ma J."/>
        </authorList>
    </citation>
    <scope>NUCLEOTIDE SEQUENCE [LARGE SCALE GENOMIC DNA]</scope>
    <source>
        <strain evidence="6">DT28</strain>
    </source>
</reference>
<keyword evidence="3" id="KW-0808">Transferase</keyword>
<dbReference type="Proteomes" id="UP001595962">
    <property type="component" value="Unassembled WGS sequence"/>
</dbReference>
<dbReference type="Pfam" id="PF00358">
    <property type="entry name" value="PTS_EIIA_1"/>
    <property type="match status" value="1"/>
</dbReference>
<protein>
    <submittedName>
        <fullName evidence="5">PTS glucose transporter subunit IIA</fullName>
    </submittedName>
</protein>
<dbReference type="SUPFAM" id="SSF51261">
    <property type="entry name" value="Duplicated hybrid motif"/>
    <property type="match status" value="1"/>
</dbReference>
<name>A0ABV9JQZ8_9GAMM</name>
<feature type="domain" description="PTS EIIA type-1" evidence="4">
    <location>
        <begin position="19"/>
        <end position="123"/>
    </location>
</feature>
<keyword evidence="2 5" id="KW-0762">Sugar transport</keyword>
<proteinExistence type="predicted"/>
<evidence type="ECO:0000256" key="1">
    <source>
        <dbReference type="ARBA" id="ARBA00022448"/>
    </source>
</evidence>
<evidence type="ECO:0000313" key="6">
    <source>
        <dbReference type="Proteomes" id="UP001595962"/>
    </source>
</evidence>
<sequence>MFSRIQWVSALNSTLSLRLKSPVHGHAGPCNERAPALFSSGLAGDGIWLELRENQILAPFSGQFSRSNATGQQLCWRHSSGLVMQLDFPDFTKERMGQGFVWSVPQQTSVVAGQQMALFDLGLLTLGPNPLGVMLKLHPHPKINRIYCRAGYHQAYSDDLLALQLSS</sequence>
<gene>
    <name evidence="5" type="ORF">ACFO3I_16795</name>
</gene>
<evidence type="ECO:0000313" key="5">
    <source>
        <dbReference type="EMBL" id="MFC4656679.1"/>
    </source>
</evidence>
<evidence type="ECO:0000256" key="2">
    <source>
        <dbReference type="ARBA" id="ARBA00022597"/>
    </source>
</evidence>
<accession>A0ABV9JQZ8</accession>
<dbReference type="InterPro" id="IPR011055">
    <property type="entry name" value="Dup_hybrid_motif"/>
</dbReference>
<evidence type="ECO:0000259" key="4">
    <source>
        <dbReference type="Pfam" id="PF00358"/>
    </source>
</evidence>
<keyword evidence="6" id="KW-1185">Reference proteome</keyword>
<organism evidence="5 6">
    <name type="scientific">Rheinheimera marina</name>
    <dbReference type="NCBI Taxonomy" id="1774958"/>
    <lineage>
        <taxon>Bacteria</taxon>
        <taxon>Pseudomonadati</taxon>
        <taxon>Pseudomonadota</taxon>
        <taxon>Gammaproteobacteria</taxon>
        <taxon>Chromatiales</taxon>
        <taxon>Chromatiaceae</taxon>
        <taxon>Rheinheimera</taxon>
    </lineage>
</organism>
<dbReference type="InterPro" id="IPR001127">
    <property type="entry name" value="PTS_EIIA_1_perm"/>
</dbReference>